<evidence type="ECO:0000256" key="5">
    <source>
        <dbReference type="ARBA" id="ARBA00023136"/>
    </source>
</evidence>
<dbReference type="PANTHER" id="PTHR47808">
    <property type="entry name" value="INNER NUCLEAR MEMBRANE PROTEIN HEH2-RELATED"/>
    <property type="match status" value="1"/>
</dbReference>
<evidence type="ECO:0000313" key="10">
    <source>
        <dbReference type="EMBL" id="PHH76745.1"/>
    </source>
</evidence>
<sequence>MGDSDDYLEEGFDPRSVTVPRLRSILVTHNIAYPSTAKKPQLVQLVTDHVLPHTAKLRAQRTKAKRSSMGIVNAGSTQDVKASPDHDLLPPPPSARRSRSPRKPSARAVAPDPEPEPLAVPRSVKRTARSASRQLPPDNDEAPKAPKPTRSSLRAATPHIKIESEEDQSSTNLSEDDSSDSSEEGSVFTNDNPFQSGTPPVPRILTNRPQPASAQTVRRVSPLARYQQPPANRVTASRSSETSVPRYTSSTPDYGLEPGEEFTPDQQLELERAARQGEISIPRRVSQGQTRRRSIKSPLTVLILALLTSYAAWYRQEKISVGYCGIGKPAKTLFPPEISVPPFVLPWVQPQCETCPPHAYCFEDFSVSCEADFLLKHHPLSLGGLIPLPPSCEPDGEKARRVQAVANKAVEELRQRRADFECGALVDDNGDQPSSAAVSEEELKETVSKKRNKRLNSQEFDDLWSSAIGDVKSRDEVVIEVDTTDHRTADSSSVSARLSSTSLARLPLTCAIKRSIWLGLARYRLPVGLLMLVLLAVAHLRARYRQHIATSAQIPALVDKVLGRLASQKELGQEDLDDPWLFLPNLRDDVLRSVHTLSERDKIWQRVRAIIEQNSNVRTCQREGRSGEVGRAWEWIGPIQGEGARRQRSGRAMRNNEASEDSLQTRLLPEVTKWEESRPVY</sequence>
<dbReference type="GO" id="GO:0005783">
    <property type="term" value="C:endoplasmic reticulum"/>
    <property type="evidence" value="ECO:0007669"/>
    <property type="project" value="TreeGrafter"/>
</dbReference>
<evidence type="ECO:0000259" key="8">
    <source>
        <dbReference type="Pfam" id="PF09402"/>
    </source>
</evidence>
<feature type="compositionally biased region" description="Basic residues" evidence="7">
    <location>
        <begin position="57"/>
        <end position="66"/>
    </location>
</feature>
<evidence type="ECO:0000256" key="3">
    <source>
        <dbReference type="ARBA" id="ARBA00022692"/>
    </source>
</evidence>
<dbReference type="InterPro" id="IPR044780">
    <property type="entry name" value="Heh2/Src1"/>
</dbReference>
<evidence type="ECO:0000313" key="11">
    <source>
        <dbReference type="Proteomes" id="UP000224854"/>
    </source>
</evidence>
<comment type="caution">
    <text evidence="10">The sequence shown here is derived from an EMBL/GenBank/DDBJ whole genome shotgun (WGS) entry which is preliminary data.</text>
</comment>
<keyword evidence="3" id="KW-0812">Transmembrane</keyword>
<feature type="domain" description="Man1/Src1-like C-terminal" evidence="8">
    <location>
        <begin position="302"/>
        <end position="638"/>
    </location>
</feature>
<dbReference type="InterPro" id="IPR025856">
    <property type="entry name" value="HeH/LEM_domain"/>
</dbReference>
<comment type="subcellular location">
    <subcellularLocation>
        <location evidence="1">Nucleus inner membrane</location>
    </subcellularLocation>
</comment>
<keyword evidence="4" id="KW-1133">Transmembrane helix</keyword>
<dbReference type="GO" id="GO:0005637">
    <property type="term" value="C:nuclear inner membrane"/>
    <property type="evidence" value="ECO:0007669"/>
    <property type="project" value="UniProtKB-SubCell"/>
</dbReference>
<gene>
    <name evidence="10" type="ORF">CDD82_3867</name>
</gene>
<dbReference type="Pfam" id="PF12949">
    <property type="entry name" value="HeH"/>
    <property type="match status" value="1"/>
</dbReference>
<name>A0A2C5Z4J4_9HYPO</name>
<feature type="region of interest" description="Disordered" evidence="7">
    <location>
        <begin position="57"/>
        <end position="261"/>
    </location>
</feature>
<feature type="compositionally biased region" description="Basic residues" evidence="7">
    <location>
        <begin position="96"/>
        <end position="105"/>
    </location>
</feature>
<feature type="compositionally biased region" description="Polar residues" evidence="7">
    <location>
        <begin position="207"/>
        <end position="218"/>
    </location>
</feature>
<dbReference type="AlphaFoldDB" id="A0A2C5Z4J4"/>
<feature type="region of interest" description="Disordered" evidence="7">
    <location>
        <begin position="644"/>
        <end position="663"/>
    </location>
</feature>
<evidence type="ECO:0000256" key="4">
    <source>
        <dbReference type="ARBA" id="ARBA00022989"/>
    </source>
</evidence>
<evidence type="ECO:0000256" key="2">
    <source>
        <dbReference type="ARBA" id="ARBA00022553"/>
    </source>
</evidence>
<keyword evidence="6" id="KW-0539">Nucleus</keyword>
<dbReference type="Proteomes" id="UP000224854">
    <property type="component" value="Unassembled WGS sequence"/>
</dbReference>
<feature type="compositionally biased region" description="Acidic residues" evidence="7">
    <location>
        <begin position="164"/>
        <end position="183"/>
    </location>
</feature>
<feature type="domain" description="HeH/LEM" evidence="9">
    <location>
        <begin position="14"/>
        <end position="46"/>
    </location>
</feature>
<dbReference type="PANTHER" id="PTHR47808:SF2">
    <property type="entry name" value="LEM DOMAIN-CONTAINING PROTEIN 2"/>
    <property type="match status" value="1"/>
</dbReference>
<dbReference type="InterPro" id="IPR018996">
    <property type="entry name" value="Man1/Src1-like_C"/>
</dbReference>
<evidence type="ECO:0000256" key="6">
    <source>
        <dbReference type="ARBA" id="ARBA00023242"/>
    </source>
</evidence>
<dbReference type="Pfam" id="PF09402">
    <property type="entry name" value="MSC"/>
    <property type="match status" value="1"/>
</dbReference>
<accession>A0A2C5Z4J4</accession>
<keyword evidence="2" id="KW-0597">Phosphoprotein</keyword>
<dbReference type="Gene3D" id="1.10.10.1180">
    <property type="entry name" value="MAN1, winged-helix domain"/>
    <property type="match status" value="1"/>
</dbReference>
<protein>
    <recommendedName>
        <fullName evidence="12">LEM-like domain-containing protein</fullName>
    </recommendedName>
</protein>
<dbReference type="EMBL" id="NJEU01000302">
    <property type="protein sequence ID" value="PHH76745.1"/>
    <property type="molecule type" value="Genomic_DNA"/>
</dbReference>
<dbReference type="GO" id="GO:0071763">
    <property type="term" value="P:nuclear membrane organization"/>
    <property type="evidence" value="ECO:0007669"/>
    <property type="project" value="TreeGrafter"/>
</dbReference>
<dbReference type="OrthoDB" id="2503928at2759"/>
<dbReference type="Gene3D" id="1.10.720.40">
    <property type="match status" value="1"/>
</dbReference>
<dbReference type="GO" id="GO:0003682">
    <property type="term" value="F:chromatin binding"/>
    <property type="evidence" value="ECO:0007669"/>
    <property type="project" value="InterPro"/>
</dbReference>
<dbReference type="GO" id="GO:0034399">
    <property type="term" value="C:nuclear periphery"/>
    <property type="evidence" value="ECO:0007669"/>
    <property type="project" value="TreeGrafter"/>
</dbReference>
<evidence type="ECO:0008006" key="12">
    <source>
        <dbReference type="Google" id="ProtNLM"/>
    </source>
</evidence>
<dbReference type="InterPro" id="IPR011015">
    <property type="entry name" value="LEM/LEM-like_dom_sf"/>
</dbReference>
<proteinExistence type="predicted"/>
<evidence type="ECO:0000259" key="9">
    <source>
        <dbReference type="Pfam" id="PF12949"/>
    </source>
</evidence>
<dbReference type="CDD" id="cd12935">
    <property type="entry name" value="LEM_like"/>
    <property type="match status" value="1"/>
</dbReference>
<organism evidence="10 11">
    <name type="scientific">Ophiocordyceps australis</name>
    <dbReference type="NCBI Taxonomy" id="1399860"/>
    <lineage>
        <taxon>Eukaryota</taxon>
        <taxon>Fungi</taxon>
        <taxon>Dikarya</taxon>
        <taxon>Ascomycota</taxon>
        <taxon>Pezizomycotina</taxon>
        <taxon>Sordariomycetes</taxon>
        <taxon>Hypocreomycetidae</taxon>
        <taxon>Hypocreales</taxon>
        <taxon>Ophiocordycipitaceae</taxon>
        <taxon>Ophiocordyceps</taxon>
    </lineage>
</organism>
<dbReference type="InterPro" id="IPR041885">
    <property type="entry name" value="MAN1_winged_helix_dom"/>
</dbReference>
<keyword evidence="5" id="KW-0472">Membrane</keyword>
<feature type="compositionally biased region" description="Polar residues" evidence="7">
    <location>
        <begin position="234"/>
        <end position="252"/>
    </location>
</feature>
<keyword evidence="11" id="KW-1185">Reference proteome</keyword>
<evidence type="ECO:0000256" key="7">
    <source>
        <dbReference type="SAM" id="MobiDB-lite"/>
    </source>
</evidence>
<evidence type="ECO:0000256" key="1">
    <source>
        <dbReference type="ARBA" id="ARBA00004540"/>
    </source>
</evidence>
<reference evidence="10 11" key="1">
    <citation type="submission" date="2017-06" db="EMBL/GenBank/DDBJ databases">
        <title>Ant-infecting Ophiocordyceps genomes reveal a high diversity of potential behavioral manipulation genes and a possible major role for enterotoxins.</title>
        <authorList>
            <person name="De Bekker C."/>
            <person name="Evans H.C."/>
            <person name="Brachmann A."/>
            <person name="Hughes D.P."/>
        </authorList>
    </citation>
    <scope>NUCLEOTIDE SEQUENCE [LARGE SCALE GENOMIC DNA]</scope>
    <source>
        <strain evidence="10 11">1348a</strain>
    </source>
</reference>
<feature type="compositionally biased region" description="Polar residues" evidence="7">
    <location>
        <begin position="187"/>
        <end position="198"/>
    </location>
</feature>